<dbReference type="InterPro" id="IPR001138">
    <property type="entry name" value="Zn2Cys6_DnaBD"/>
</dbReference>
<evidence type="ECO:0000256" key="3">
    <source>
        <dbReference type="ARBA" id="ARBA00023015"/>
    </source>
</evidence>
<dbReference type="GeneID" id="43620217"/>
<accession>A0A7J6IKK7</accession>
<dbReference type="InterPro" id="IPR036864">
    <property type="entry name" value="Zn2-C6_fun-type_DNA-bd_sf"/>
</dbReference>
<keyword evidence="2" id="KW-0479">Metal-binding</keyword>
<evidence type="ECO:0000256" key="6">
    <source>
        <dbReference type="SAM" id="MobiDB-lite"/>
    </source>
</evidence>
<dbReference type="InterPro" id="IPR007219">
    <property type="entry name" value="XnlR_reg_dom"/>
</dbReference>
<dbReference type="CDD" id="cd12148">
    <property type="entry name" value="fungal_TF_MHR"/>
    <property type="match status" value="1"/>
</dbReference>
<dbReference type="SMART" id="SM00906">
    <property type="entry name" value="Fungal_trans"/>
    <property type="match status" value="1"/>
</dbReference>
<dbReference type="InParanoid" id="A0A7J6IKK7"/>
<dbReference type="Proteomes" id="UP000011096">
    <property type="component" value="Unassembled WGS sequence"/>
</dbReference>
<reference evidence="8 9" key="1">
    <citation type="submission" date="2012-08" db="EMBL/GenBank/DDBJ databases">
        <authorList>
            <person name="Gan P.H.P."/>
            <person name="Ikeda K."/>
            <person name="Irieda H."/>
            <person name="Narusaka M."/>
            <person name="O'Connell R.J."/>
            <person name="Narusaka Y."/>
            <person name="Takano Y."/>
            <person name="Kubo Y."/>
            <person name="Shirasu K."/>
        </authorList>
    </citation>
    <scope>NUCLEOTIDE SEQUENCE [LARGE SCALE GENOMIC DNA]</scope>
    <source>
        <strain evidence="8 9">Nara gc5</strain>
    </source>
</reference>
<keyword evidence="9" id="KW-1185">Reference proteome</keyword>
<dbReference type="OrthoDB" id="424974at2759"/>
<keyword evidence="3" id="KW-0805">Transcription regulation</keyword>
<evidence type="ECO:0000259" key="7">
    <source>
        <dbReference type="PROSITE" id="PS50048"/>
    </source>
</evidence>
<comment type="caution">
    <text evidence="8">The sequence shown here is derived from an EMBL/GenBank/DDBJ whole genome shotgun (WGS) entry which is preliminary data.</text>
</comment>
<feature type="domain" description="Zn(2)-C6 fungal-type" evidence="7">
    <location>
        <begin position="33"/>
        <end position="63"/>
    </location>
</feature>
<comment type="subcellular location">
    <subcellularLocation>
        <location evidence="1">Nucleus</location>
    </subcellularLocation>
</comment>
<dbReference type="CDD" id="cd00067">
    <property type="entry name" value="GAL4"/>
    <property type="match status" value="1"/>
</dbReference>
<reference evidence="8 9" key="2">
    <citation type="submission" date="2020-04" db="EMBL/GenBank/DDBJ databases">
        <title>Genome sequencing and assembly of multiple isolates from the Colletotrichum gloeosporioides species complex.</title>
        <authorList>
            <person name="Gan P."/>
            <person name="Shirasu K."/>
        </authorList>
    </citation>
    <scope>NUCLEOTIDE SEQUENCE [LARGE SCALE GENOMIC DNA]</scope>
    <source>
        <strain evidence="8 9">Nara gc5</strain>
    </source>
</reference>
<dbReference type="InterPro" id="IPR050815">
    <property type="entry name" value="TF_fung"/>
</dbReference>
<dbReference type="Gene3D" id="4.10.240.10">
    <property type="entry name" value="Zn(2)-C6 fungal-type DNA-binding domain"/>
    <property type="match status" value="1"/>
</dbReference>
<dbReference type="GO" id="GO:0008270">
    <property type="term" value="F:zinc ion binding"/>
    <property type="evidence" value="ECO:0007669"/>
    <property type="project" value="InterPro"/>
</dbReference>
<proteinExistence type="predicted"/>
<gene>
    <name evidence="8" type="ORF">CGGC5_v013477</name>
</gene>
<name>A0A7J6IKK7_COLFN</name>
<feature type="region of interest" description="Disordered" evidence="6">
    <location>
        <begin position="1"/>
        <end position="27"/>
    </location>
</feature>
<evidence type="ECO:0000256" key="4">
    <source>
        <dbReference type="ARBA" id="ARBA00023163"/>
    </source>
</evidence>
<dbReference type="PROSITE" id="PS50048">
    <property type="entry name" value="ZN2_CY6_FUNGAL_2"/>
    <property type="match status" value="1"/>
</dbReference>
<keyword evidence="5" id="KW-0539">Nucleus</keyword>
<dbReference type="GO" id="GO:0003677">
    <property type="term" value="F:DNA binding"/>
    <property type="evidence" value="ECO:0007669"/>
    <property type="project" value="InterPro"/>
</dbReference>
<keyword evidence="4" id="KW-0804">Transcription</keyword>
<evidence type="ECO:0000256" key="5">
    <source>
        <dbReference type="ARBA" id="ARBA00023242"/>
    </source>
</evidence>
<evidence type="ECO:0000313" key="9">
    <source>
        <dbReference type="Proteomes" id="UP000011096"/>
    </source>
</evidence>
<dbReference type="SUPFAM" id="SSF57701">
    <property type="entry name" value="Zn2/Cys6 DNA-binding domain"/>
    <property type="match status" value="1"/>
</dbReference>
<dbReference type="PROSITE" id="PS00463">
    <property type="entry name" value="ZN2_CY6_FUNGAL_1"/>
    <property type="match status" value="1"/>
</dbReference>
<evidence type="ECO:0000313" key="8">
    <source>
        <dbReference type="EMBL" id="KAF4477268.1"/>
    </source>
</evidence>
<dbReference type="EMBL" id="ANPB02000008">
    <property type="protein sequence ID" value="KAF4477268.1"/>
    <property type="molecule type" value="Genomic_DNA"/>
</dbReference>
<protein>
    <submittedName>
        <fullName evidence="8">Putative transcriptional regulatory protein</fullName>
    </submittedName>
</protein>
<dbReference type="GO" id="GO:0005634">
    <property type="term" value="C:nucleus"/>
    <property type="evidence" value="ECO:0007669"/>
    <property type="project" value="UniProtKB-SubCell"/>
</dbReference>
<dbReference type="PANTHER" id="PTHR47338:SF4">
    <property type="entry name" value="ZN(II)2CYS6 TRANSCRIPTION FACTOR (EUROFUNG)"/>
    <property type="match status" value="1"/>
</dbReference>
<dbReference type="PANTHER" id="PTHR47338">
    <property type="entry name" value="ZN(II)2CYS6 TRANSCRIPTION FACTOR (EUROFUNG)-RELATED"/>
    <property type="match status" value="1"/>
</dbReference>
<dbReference type="Pfam" id="PF04082">
    <property type="entry name" value="Fungal_trans"/>
    <property type="match status" value="1"/>
</dbReference>
<organism evidence="8 9">
    <name type="scientific">Colletotrichum fructicola (strain Nara gc5)</name>
    <name type="common">Anthracnose fungus</name>
    <name type="synonym">Colletotrichum gloeosporioides (strain Nara gc5)</name>
    <dbReference type="NCBI Taxonomy" id="1213859"/>
    <lineage>
        <taxon>Eukaryota</taxon>
        <taxon>Fungi</taxon>
        <taxon>Dikarya</taxon>
        <taxon>Ascomycota</taxon>
        <taxon>Pezizomycotina</taxon>
        <taxon>Sordariomycetes</taxon>
        <taxon>Hypocreomycetidae</taxon>
        <taxon>Glomerellales</taxon>
        <taxon>Glomerellaceae</taxon>
        <taxon>Colletotrichum</taxon>
        <taxon>Colletotrichum gloeosporioides species complex</taxon>
    </lineage>
</organism>
<sequence>MSEDMTETGWMTSGSPEPRSPPASGGIKRIRQACTTCRQKKIKCSGDKPRCGNCRRSMQRCSYEPFSATSSALSGSASAAFLEMMNNSALFQRISAIESKLAELSGQPPKESCTFAGTETAFEAEPQFPNDDAADIFNLEDQVSISPSGSSRDAPTNDVDLSKLPPDTVMQSLIDTYFTHCNNQPYGYFHEETFRQKLAENSLPKCVVLAVLASSMRFSDHEYYAGVRAKATEAYAREAWLSVLADHMTAEDSPDLHVAQATNILAIIDFTSGRTSSGWLKIGLAIRIAQDLQLMREPSETLSIIEQEERRRCFWSIYLLDKLVSCGKDRHLAISDEDCSVRLPCDETTFRIGGLERNVTLHQLHDWNTDPSSARGNFPIAILAGSALGRCTRNVLHDREVDGVPPWDSRSEYASINSILLLVESRLQMDQISIDSIVETNRTEEGSIDHQVVGHVIFARTVFHLCHCLLNHPFLLRRRLRGRNGQAPSSFLLLAFQRSYDHARSLINVLHDAAAAGCHLGASFYAYSACLAGSTLSLNMHAEKHHGGQRSAEMLRATQESLSILEKMGQFWDHASKMHRRLLAFNSHAHLFTSLFNAHKSPDLGPELEAALWSMIDYGSMCRDSNLSVPSPTLVLPSETPFSVPLELGDDQGLGLADSPSMVLSNIDSTAMSFDTPSISYLFELASSGG</sequence>
<dbReference type="GO" id="GO:0006351">
    <property type="term" value="P:DNA-templated transcription"/>
    <property type="evidence" value="ECO:0007669"/>
    <property type="project" value="InterPro"/>
</dbReference>
<evidence type="ECO:0000256" key="1">
    <source>
        <dbReference type="ARBA" id="ARBA00004123"/>
    </source>
</evidence>
<dbReference type="GO" id="GO:0000981">
    <property type="term" value="F:DNA-binding transcription factor activity, RNA polymerase II-specific"/>
    <property type="evidence" value="ECO:0007669"/>
    <property type="project" value="InterPro"/>
</dbReference>
<evidence type="ECO:0000256" key="2">
    <source>
        <dbReference type="ARBA" id="ARBA00022723"/>
    </source>
</evidence>
<dbReference type="Pfam" id="PF00172">
    <property type="entry name" value="Zn_clus"/>
    <property type="match status" value="1"/>
</dbReference>
<dbReference type="SMART" id="SM00066">
    <property type="entry name" value="GAL4"/>
    <property type="match status" value="1"/>
</dbReference>
<dbReference type="RefSeq" id="XP_031884981.1">
    <property type="nucleotide sequence ID" value="XM_032036219.1"/>
</dbReference>
<dbReference type="AlphaFoldDB" id="A0A7J6IKK7"/>